<dbReference type="Proteomes" id="UP000070491">
    <property type="component" value="Unassembled WGS sequence"/>
</dbReference>
<dbReference type="InterPro" id="IPR000860">
    <property type="entry name" value="HemC"/>
</dbReference>
<dbReference type="AlphaFoldDB" id="A0A133VIZ0"/>
<dbReference type="EC" id="2.5.1.61" evidence="5"/>
<dbReference type="NCBIfam" id="TIGR00212">
    <property type="entry name" value="hemC"/>
    <property type="match status" value="1"/>
</dbReference>
<evidence type="ECO:0000256" key="5">
    <source>
        <dbReference type="NCBIfam" id="TIGR00212"/>
    </source>
</evidence>
<comment type="cofactor">
    <cofactor evidence="1">
        <name>dipyrromethane</name>
        <dbReference type="ChEBI" id="CHEBI:60342"/>
    </cofactor>
</comment>
<keyword evidence="9" id="KW-1185">Reference proteome</keyword>
<organism evidence="8 9">
    <name type="scientific">candidate division MSBL1 archaeon SCGC-AAA382F02</name>
    <dbReference type="NCBI Taxonomy" id="1698282"/>
    <lineage>
        <taxon>Archaea</taxon>
        <taxon>Methanobacteriati</taxon>
        <taxon>Methanobacteriota</taxon>
        <taxon>candidate division MSBL1</taxon>
    </lineage>
</organism>
<gene>
    <name evidence="8" type="ORF">AKJ53_00490</name>
</gene>
<dbReference type="GO" id="GO:0006783">
    <property type="term" value="P:heme biosynthetic process"/>
    <property type="evidence" value="ECO:0007669"/>
    <property type="project" value="TreeGrafter"/>
</dbReference>
<dbReference type="FunFam" id="3.40.190.10:FF:000005">
    <property type="entry name" value="Porphobilinogen deaminase"/>
    <property type="match status" value="1"/>
</dbReference>
<dbReference type="Pfam" id="PF01379">
    <property type="entry name" value="Porphobil_deam"/>
    <property type="match status" value="1"/>
</dbReference>
<dbReference type="Pfam" id="PF03900">
    <property type="entry name" value="Porphobil_deamC"/>
    <property type="match status" value="1"/>
</dbReference>
<accession>A0A133VIZ0</accession>
<evidence type="ECO:0000313" key="9">
    <source>
        <dbReference type="Proteomes" id="UP000070491"/>
    </source>
</evidence>
<dbReference type="PIRSF" id="PIRSF001438">
    <property type="entry name" value="4pyrrol_synth_OHMeBilane_synth"/>
    <property type="match status" value="1"/>
</dbReference>
<comment type="similarity">
    <text evidence="2">Belongs to the HMBS family.</text>
</comment>
<protein>
    <recommendedName>
        <fullName evidence="5">Hydroxymethylbilane synthase</fullName>
        <ecNumber evidence="5">2.5.1.61</ecNumber>
    </recommendedName>
</protein>
<dbReference type="PATRIC" id="fig|1698282.3.peg.300"/>
<evidence type="ECO:0000256" key="3">
    <source>
        <dbReference type="ARBA" id="ARBA00022679"/>
    </source>
</evidence>
<dbReference type="EMBL" id="LHYG01000004">
    <property type="protein sequence ID" value="KXB06384.1"/>
    <property type="molecule type" value="Genomic_DNA"/>
</dbReference>
<dbReference type="PANTHER" id="PTHR11557">
    <property type="entry name" value="PORPHOBILINOGEN DEAMINASE"/>
    <property type="match status" value="1"/>
</dbReference>
<evidence type="ECO:0000259" key="7">
    <source>
        <dbReference type="Pfam" id="PF03900"/>
    </source>
</evidence>
<feature type="domain" description="Porphobilinogen deaminase N-terminal" evidence="6">
    <location>
        <begin position="3"/>
        <end position="203"/>
    </location>
</feature>
<dbReference type="Gene3D" id="3.30.160.40">
    <property type="entry name" value="Porphobilinogen deaminase, C-terminal domain"/>
    <property type="match status" value="1"/>
</dbReference>
<keyword evidence="3" id="KW-0808">Transferase</keyword>
<proteinExistence type="inferred from homology"/>
<dbReference type="InterPro" id="IPR036803">
    <property type="entry name" value="Porphobilinogen_deaminase_C_sf"/>
</dbReference>
<dbReference type="GO" id="GO:0005737">
    <property type="term" value="C:cytoplasm"/>
    <property type="evidence" value="ECO:0007669"/>
    <property type="project" value="UniProtKB-UniRule"/>
</dbReference>
<dbReference type="PANTHER" id="PTHR11557:SF0">
    <property type="entry name" value="PORPHOBILINOGEN DEAMINASE"/>
    <property type="match status" value="1"/>
</dbReference>
<dbReference type="PRINTS" id="PR00151">
    <property type="entry name" value="PORPHBDMNASE"/>
</dbReference>
<sequence>MRVRIGTRGSELALLQARSVAEQIESVQSDVYTELVEIETSGDRGRGGKGPGMFVKEVNRAVAEGEVDIGVHSLKDLPTDIPTELSLACVPERLSPNDVLVSPSEDDIHSLPSGSIIGTGSLRRRAEISAQRSDLEFEKIRGNVDTRMGKVEGGEYDALITSMAALERLGLTEKAVQEFEFEEVVPAAGQGSLGVVKRTGDGDVDFLNSIDDEDFHREAICERAYLKELGLGCRAGAGIIARVKDAEIKSLAVLHDSEGRRLVKLQGKDPAELGRRAASEVRK</sequence>
<evidence type="ECO:0000256" key="2">
    <source>
        <dbReference type="ARBA" id="ARBA00005638"/>
    </source>
</evidence>
<evidence type="ECO:0000259" key="6">
    <source>
        <dbReference type="Pfam" id="PF01379"/>
    </source>
</evidence>
<name>A0A133VIZ0_9EURY</name>
<evidence type="ECO:0000313" key="8">
    <source>
        <dbReference type="EMBL" id="KXB06384.1"/>
    </source>
</evidence>
<feature type="domain" description="Porphobilinogen deaminase C-terminal" evidence="7">
    <location>
        <begin position="218"/>
        <end position="281"/>
    </location>
</feature>
<keyword evidence="4" id="KW-0627">Porphyrin biosynthesis</keyword>
<evidence type="ECO:0000256" key="1">
    <source>
        <dbReference type="ARBA" id="ARBA00001916"/>
    </source>
</evidence>
<dbReference type="GO" id="GO:0004418">
    <property type="term" value="F:hydroxymethylbilane synthase activity"/>
    <property type="evidence" value="ECO:0007669"/>
    <property type="project" value="UniProtKB-UniRule"/>
</dbReference>
<dbReference type="SUPFAM" id="SSF54782">
    <property type="entry name" value="Porphobilinogen deaminase (hydroxymethylbilane synthase), C-terminal domain"/>
    <property type="match status" value="1"/>
</dbReference>
<dbReference type="Gene3D" id="3.40.190.10">
    <property type="entry name" value="Periplasmic binding protein-like II"/>
    <property type="match status" value="2"/>
</dbReference>
<reference evidence="8 9" key="1">
    <citation type="journal article" date="2016" name="Sci. Rep.">
        <title>Metabolic traits of an uncultured archaeal lineage -MSBL1- from brine pools of the Red Sea.</title>
        <authorList>
            <person name="Mwirichia R."/>
            <person name="Alam I."/>
            <person name="Rashid M."/>
            <person name="Vinu M."/>
            <person name="Ba-Alawi W."/>
            <person name="Anthony Kamau A."/>
            <person name="Kamanda Ngugi D."/>
            <person name="Goker M."/>
            <person name="Klenk H.P."/>
            <person name="Bajic V."/>
            <person name="Stingl U."/>
        </authorList>
    </citation>
    <scope>NUCLEOTIDE SEQUENCE [LARGE SCALE GENOMIC DNA]</scope>
    <source>
        <strain evidence="8">SCGC-AAA382F02</strain>
    </source>
</reference>
<dbReference type="SUPFAM" id="SSF53850">
    <property type="entry name" value="Periplasmic binding protein-like II"/>
    <property type="match status" value="1"/>
</dbReference>
<evidence type="ECO:0000256" key="4">
    <source>
        <dbReference type="ARBA" id="ARBA00023244"/>
    </source>
</evidence>
<dbReference type="InterPro" id="IPR022417">
    <property type="entry name" value="Porphobilin_deaminase_N"/>
</dbReference>
<dbReference type="InterPro" id="IPR022418">
    <property type="entry name" value="Porphobilinogen_deaminase_C"/>
</dbReference>
<comment type="caution">
    <text evidence="8">The sequence shown here is derived from an EMBL/GenBank/DDBJ whole genome shotgun (WGS) entry which is preliminary data.</text>
</comment>